<name>G7K567_MEDTR</name>
<evidence type="ECO:0000313" key="9">
    <source>
        <dbReference type="Proteomes" id="UP000002051"/>
    </source>
</evidence>
<reference evidence="7 9" key="1">
    <citation type="journal article" date="2011" name="Nature">
        <title>The Medicago genome provides insight into the evolution of rhizobial symbioses.</title>
        <authorList>
            <person name="Young N.D."/>
            <person name="Debelle F."/>
            <person name="Oldroyd G.E."/>
            <person name="Geurts R."/>
            <person name="Cannon S.B."/>
            <person name="Udvardi M.K."/>
            <person name="Benedito V.A."/>
            <person name="Mayer K.F."/>
            <person name="Gouzy J."/>
            <person name="Schoof H."/>
            <person name="Van de Peer Y."/>
            <person name="Proost S."/>
            <person name="Cook D.R."/>
            <person name="Meyers B.C."/>
            <person name="Spannagl M."/>
            <person name="Cheung F."/>
            <person name="De Mita S."/>
            <person name="Krishnakumar V."/>
            <person name="Gundlach H."/>
            <person name="Zhou S."/>
            <person name="Mudge J."/>
            <person name="Bharti A.K."/>
            <person name="Murray J.D."/>
            <person name="Naoumkina M.A."/>
            <person name="Rosen B."/>
            <person name="Silverstein K.A."/>
            <person name="Tang H."/>
            <person name="Rombauts S."/>
            <person name="Zhao P.X."/>
            <person name="Zhou P."/>
            <person name="Barbe V."/>
            <person name="Bardou P."/>
            <person name="Bechner M."/>
            <person name="Bellec A."/>
            <person name="Berger A."/>
            <person name="Berges H."/>
            <person name="Bidwell S."/>
            <person name="Bisseling T."/>
            <person name="Choisne N."/>
            <person name="Couloux A."/>
            <person name="Denny R."/>
            <person name="Deshpande S."/>
            <person name="Dai X."/>
            <person name="Doyle J.J."/>
            <person name="Dudez A.M."/>
            <person name="Farmer A.D."/>
            <person name="Fouteau S."/>
            <person name="Franken C."/>
            <person name="Gibelin C."/>
            <person name="Gish J."/>
            <person name="Goldstein S."/>
            <person name="Gonzalez A.J."/>
            <person name="Green P.J."/>
            <person name="Hallab A."/>
            <person name="Hartog M."/>
            <person name="Hua A."/>
            <person name="Humphray S.J."/>
            <person name="Jeong D.H."/>
            <person name="Jing Y."/>
            <person name="Jocker A."/>
            <person name="Kenton S.M."/>
            <person name="Kim D.J."/>
            <person name="Klee K."/>
            <person name="Lai H."/>
            <person name="Lang C."/>
            <person name="Lin S."/>
            <person name="Macmil S.L."/>
            <person name="Magdelenat G."/>
            <person name="Matthews L."/>
            <person name="McCorrison J."/>
            <person name="Monaghan E.L."/>
            <person name="Mun J.H."/>
            <person name="Najar F.Z."/>
            <person name="Nicholson C."/>
            <person name="Noirot C."/>
            <person name="O'Bleness M."/>
            <person name="Paule C.R."/>
            <person name="Poulain J."/>
            <person name="Prion F."/>
            <person name="Qin B."/>
            <person name="Qu C."/>
            <person name="Retzel E.F."/>
            <person name="Riddle C."/>
            <person name="Sallet E."/>
            <person name="Samain S."/>
            <person name="Samson N."/>
            <person name="Sanders I."/>
            <person name="Saurat O."/>
            <person name="Scarpelli C."/>
            <person name="Schiex T."/>
            <person name="Segurens B."/>
            <person name="Severin A.J."/>
            <person name="Sherrier D.J."/>
            <person name="Shi R."/>
            <person name="Sims S."/>
            <person name="Singer S.R."/>
            <person name="Sinharoy S."/>
            <person name="Sterck L."/>
            <person name="Viollet A."/>
            <person name="Wang B.B."/>
            <person name="Wang K."/>
            <person name="Wang M."/>
            <person name="Wang X."/>
            <person name="Warfsmann J."/>
            <person name="Weissenbach J."/>
            <person name="White D.D."/>
            <person name="White J.D."/>
            <person name="Wiley G.B."/>
            <person name="Wincker P."/>
            <person name="Xing Y."/>
            <person name="Yang L."/>
            <person name="Yao Z."/>
            <person name="Ying F."/>
            <person name="Zhai J."/>
            <person name="Zhou L."/>
            <person name="Zuber A."/>
            <person name="Denarie J."/>
            <person name="Dixon R.A."/>
            <person name="May G.D."/>
            <person name="Schwartz D.C."/>
            <person name="Rogers J."/>
            <person name="Quetier F."/>
            <person name="Town C.D."/>
            <person name="Roe B.A."/>
        </authorList>
    </citation>
    <scope>NUCLEOTIDE SEQUENCE [LARGE SCALE GENOMIC DNA]</scope>
    <source>
        <strain evidence="7">A17</strain>
        <strain evidence="8 9">cv. Jemalong A17</strain>
    </source>
</reference>
<reference evidence="7 9" key="2">
    <citation type="journal article" date="2014" name="BMC Genomics">
        <title>An improved genome release (version Mt4.0) for the model legume Medicago truncatula.</title>
        <authorList>
            <person name="Tang H."/>
            <person name="Krishnakumar V."/>
            <person name="Bidwell S."/>
            <person name="Rosen B."/>
            <person name="Chan A."/>
            <person name="Zhou S."/>
            <person name="Gentzbittel L."/>
            <person name="Childs K.L."/>
            <person name="Yandell M."/>
            <person name="Gundlach H."/>
            <person name="Mayer K.F."/>
            <person name="Schwartz D.C."/>
            <person name="Town C.D."/>
        </authorList>
    </citation>
    <scope>GENOME REANNOTATION</scope>
    <source>
        <strain evidence="8 9">cv. Jemalong A17</strain>
    </source>
</reference>
<protein>
    <submittedName>
        <fullName evidence="7">Cytochrome P450 family monooxygenase</fullName>
    </submittedName>
</protein>
<comment type="similarity">
    <text evidence="1 6">Belongs to the cytochrome P450 family.</text>
</comment>
<dbReference type="InterPro" id="IPR002401">
    <property type="entry name" value="Cyt_P450_E_grp-I"/>
</dbReference>
<organism evidence="7 9">
    <name type="scientific">Medicago truncatula</name>
    <name type="common">Barrel medic</name>
    <name type="synonym">Medicago tribuloides</name>
    <dbReference type="NCBI Taxonomy" id="3880"/>
    <lineage>
        <taxon>Eukaryota</taxon>
        <taxon>Viridiplantae</taxon>
        <taxon>Streptophyta</taxon>
        <taxon>Embryophyta</taxon>
        <taxon>Tracheophyta</taxon>
        <taxon>Spermatophyta</taxon>
        <taxon>Magnoliopsida</taxon>
        <taxon>eudicotyledons</taxon>
        <taxon>Gunneridae</taxon>
        <taxon>Pentapetalae</taxon>
        <taxon>rosids</taxon>
        <taxon>fabids</taxon>
        <taxon>Fabales</taxon>
        <taxon>Fabaceae</taxon>
        <taxon>Papilionoideae</taxon>
        <taxon>50 kb inversion clade</taxon>
        <taxon>NPAAA clade</taxon>
        <taxon>Hologalegina</taxon>
        <taxon>IRL clade</taxon>
        <taxon>Trifolieae</taxon>
        <taxon>Medicago</taxon>
    </lineage>
</organism>
<dbReference type="PROSITE" id="PS00086">
    <property type="entry name" value="CYTOCHROME_P450"/>
    <property type="match status" value="1"/>
</dbReference>
<dbReference type="AlphaFoldDB" id="G7K567"/>
<dbReference type="PRINTS" id="PR00463">
    <property type="entry name" value="EP450I"/>
</dbReference>
<keyword evidence="9" id="KW-1185">Reference proteome</keyword>
<dbReference type="CDD" id="cd11073">
    <property type="entry name" value="CYP76-like"/>
    <property type="match status" value="1"/>
</dbReference>
<dbReference type="Proteomes" id="UP000002051">
    <property type="component" value="Chromosome 5"/>
</dbReference>
<gene>
    <name evidence="8" type="primary">11437146</name>
    <name evidence="7" type="ordered locus">MTR_5g007460</name>
</gene>
<evidence type="ECO:0000256" key="4">
    <source>
        <dbReference type="ARBA" id="ARBA00023004"/>
    </source>
</evidence>
<evidence type="ECO:0000313" key="7">
    <source>
        <dbReference type="EMBL" id="AES93786.1"/>
    </source>
</evidence>
<dbReference type="OrthoDB" id="2789670at2759"/>
<dbReference type="SUPFAM" id="SSF48264">
    <property type="entry name" value="Cytochrome P450"/>
    <property type="match status" value="1"/>
</dbReference>
<evidence type="ECO:0000256" key="3">
    <source>
        <dbReference type="ARBA" id="ARBA00023002"/>
    </source>
</evidence>
<dbReference type="PRINTS" id="PR00385">
    <property type="entry name" value="P450"/>
</dbReference>
<evidence type="ECO:0000256" key="5">
    <source>
        <dbReference type="PIRSR" id="PIRSR602401-1"/>
    </source>
</evidence>
<dbReference type="InterPro" id="IPR017972">
    <property type="entry name" value="Cyt_P450_CS"/>
</dbReference>
<keyword evidence="5 6" id="KW-0349">Heme</keyword>
<evidence type="ECO:0000256" key="2">
    <source>
        <dbReference type="ARBA" id="ARBA00022723"/>
    </source>
</evidence>
<dbReference type="HOGENOM" id="CLU_001570_4_2_1"/>
<dbReference type="OMA" id="RMTIHLR"/>
<comment type="cofactor">
    <cofactor evidence="5">
        <name>heme</name>
        <dbReference type="ChEBI" id="CHEBI:30413"/>
    </cofactor>
</comment>
<dbReference type="InterPro" id="IPR036396">
    <property type="entry name" value="Cyt_P450_sf"/>
</dbReference>
<dbReference type="GO" id="GO:0016709">
    <property type="term" value="F:oxidoreductase activity, acting on paired donors, with incorporation or reduction of molecular oxygen, NAD(P)H as one donor, and incorporation of one atom of oxygen"/>
    <property type="evidence" value="ECO:0000318"/>
    <property type="project" value="GO_Central"/>
</dbReference>
<dbReference type="GO" id="GO:0005506">
    <property type="term" value="F:iron ion binding"/>
    <property type="evidence" value="ECO:0007669"/>
    <property type="project" value="InterPro"/>
</dbReference>
<reference evidence="8" key="3">
    <citation type="submission" date="2015-04" db="UniProtKB">
        <authorList>
            <consortium name="EnsemblPlants"/>
        </authorList>
    </citation>
    <scope>IDENTIFICATION</scope>
    <source>
        <strain evidence="8">cv. Jemalong A17</strain>
    </source>
</reference>
<sequence>MRNKTNSKLPPGPFPLPIVGNLFVMNNKPHKSLAKLAKIYGPILSLKLGQVTTIVVSSADLAKEILQTHDSLLSDRTVPHALTAFNHDQFGVGFLPLSPLWREMRKVCKNQLFSNKSLDANQCIRRTKIDELIGYVSQRNLKGEAIDMGKVAFRTSINMLSNTIFSVDFANNSAGTNENKENKDLVMNMAETVGKPNMADFFPLLRLIDPQGIKKTYMFYIGKLFNVFDNIIDQRLKLREEDGFFTNNDMLDSLLDIPEENRKELDREKIEHLLHDLLVGGTDTTTYTLEWAMAELLHNPNIMSKVKKELEDTIGIGNPLEESDITRLPYLQAVIKETLRLHPIAPLLLPRKAKEDVEVNGYTIPKDAQIFVNVWAIGRDPEVWDNPYLFSPERFLGTKLDIKGQNFQLTPFGSGRRICPGLPLAMRMLHMMLGSLLISFDWKLENDMKPEEIDMEDAIQGLALRKCESLRVIPTKISN</sequence>
<dbReference type="EMBL" id="CM001221">
    <property type="protein sequence ID" value="AES93786.1"/>
    <property type="molecule type" value="Genomic_DNA"/>
</dbReference>
<evidence type="ECO:0000256" key="6">
    <source>
        <dbReference type="RuleBase" id="RU000461"/>
    </source>
</evidence>
<evidence type="ECO:0000313" key="8">
    <source>
        <dbReference type="EnsemblPlants" id="AES93786"/>
    </source>
</evidence>
<keyword evidence="6 7" id="KW-0503">Monooxygenase</keyword>
<dbReference type="KEGG" id="mtr:11437146"/>
<dbReference type="GO" id="GO:0016020">
    <property type="term" value="C:membrane"/>
    <property type="evidence" value="ECO:0000318"/>
    <property type="project" value="GO_Central"/>
</dbReference>
<dbReference type="Gene3D" id="1.10.630.10">
    <property type="entry name" value="Cytochrome P450"/>
    <property type="match status" value="1"/>
</dbReference>
<keyword evidence="4 5" id="KW-0408">Iron</keyword>
<dbReference type="GO" id="GO:0020037">
    <property type="term" value="F:heme binding"/>
    <property type="evidence" value="ECO:0007669"/>
    <property type="project" value="InterPro"/>
</dbReference>
<dbReference type="PaxDb" id="3880-AES93786"/>
<dbReference type="STRING" id="3880.G7K567"/>
<keyword evidence="3 6" id="KW-0560">Oxidoreductase</keyword>
<dbReference type="InterPro" id="IPR001128">
    <property type="entry name" value="Cyt_P450"/>
</dbReference>
<proteinExistence type="inferred from homology"/>
<feature type="binding site" description="axial binding residue" evidence="5">
    <location>
        <position position="419"/>
    </location>
    <ligand>
        <name>heme</name>
        <dbReference type="ChEBI" id="CHEBI:30413"/>
    </ligand>
    <ligandPart>
        <name>Fe</name>
        <dbReference type="ChEBI" id="CHEBI:18248"/>
    </ligandPart>
</feature>
<accession>G7K567</accession>
<evidence type="ECO:0000256" key="1">
    <source>
        <dbReference type="ARBA" id="ARBA00010617"/>
    </source>
</evidence>
<dbReference type="Pfam" id="PF00067">
    <property type="entry name" value="p450"/>
    <property type="match status" value="1"/>
</dbReference>
<dbReference type="PANTHER" id="PTHR47950">
    <property type="entry name" value="CYTOCHROME P450, FAMILY 76, SUBFAMILY C, POLYPEPTIDE 5-RELATED"/>
    <property type="match status" value="1"/>
</dbReference>
<dbReference type="eggNOG" id="KOG0156">
    <property type="taxonomic scope" value="Eukaryota"/>
</dbReference>
<dbReference type="PANTHER" id="PTHR47950:SF48">
    <property type="entry name" value="CYTOCHROME P450 FAMILY PROTEIN, EXPRESSED"/>
    <property type="match status" value="1"/>
</dbReference>
<keyword evidence="2 5" id="KW-0479">Metal-binding</keyword>
<dbReference type="EnsemblPlants" id="AES93786">
    <property type="protein sequence ID" value="AES93786"/>
    <property type="gene ID" value="MTR_5g007460"/>
</dbReference>
<dbReference type="FunFam" id="1.10.630.10:FF:000007">
    <property type="entry name" value="Cytochrome P450 76C4"/>
    <property type="match status" value="1"/>
</dbReference>